<accession>A0ABU1K559</accession>
<evidence type="ECO:0000256" key="5">
    <source>
        <dbReference type="ARBA" id="ARBA00022741"/>
    </source>
</evidence>
<evidence type="ECO:0000313" key="12">
    <source>
        <dbReference type="Proteomes" id="UP001257659"/>
    </source>
</evidence>
<evidence type="ECO:0000256" key="6">
    <source>
        <dbReference type="ARBA" id="ARBA00022840"/>
    </source>
</evidence>
<dbReference type="PANTHER" id="PTHR42771">
    <property type="entry name" value="IRON(3+)-HYDROXAMATE IMPORT ATP-BINDING PROTEIN FHUC"/>
    <property type="match status" value="1"/>
</dbReference>
<evidence type="ECO:0000256" key="8">
    <source>
        <dbReference type="ARBA" id="ARBA00023065"/>
    </source>
</evidence>
<comment type="caution">
    <text evidence="11">The sequence shown here is derived from an EMBL/GenBank/DDBJ whole genome shotgun (WGS) entry which is preliminary data.</text>
</comment>
<evidence type="ECO:0000256" key="4">
    <source>
        <dbReference type="ARBA" id="ARBA00022496"/>
    </source>
</evidence>
<dbReference type="Pfam" id="PF00005">
    <property type="entry name" value="ABC_tran"/>
    <property type="match status" value="1"/>
</dbReference>
<evidence type="ECO:0000259" key="10">
    <source>
        <dbReference type="PROSITE" id="PS50893"/>
    </source>
</evidence>
<proteinExistence type="predicted"/>
<keyword evidence="9" id="KW-0472">Membrane</keyword>
<evidence type="ECO:0000313" key="11">
    <source>
        <dbReference type="EMBL" id="MDR6300757.1"/>
    </source>
</evidence>
<comment type="subcellular location">
    <subcellularLocation>
        <location evidence="1">Cell membrane</location>
        <topology evidence="1">Peripheral membrane protein</topology>
    </subcellularLocation>
</comment>
<evidence type="ECO:0000256" key="9">
    <source>
        <dbReference type="ARBA" id="ARBA00023136"/>
    </source>
</evidence>
<keyword evidence="5" id="KW-0547">Nucleotide-binding</keyword>
<keyword evidence="3" id="KW-1003">Cell membrane</keyword>
<gene>
    <name evidence="11" type="ORF">GGR31_001400</name>
</gene>
<dbReference type="EMBL" id="JAVDQA010000003">
    <property type="protein sequence ID" value="MDR6300757.1"/>
    <property type="molecule type" value="Genomic_DNA"/>
</dbReference>
<dbReference type="CDD" id="cd03214">
    <property type="entry name" value="ABC_Iron-Siderophores_B12_Hemin"/>
    <property type="match status" value="1"/>
</dbReference>
<keyword evidence="2" id="KW-0813">Transport</keyword>
<dbReference type="Proteomes" id="UP001257659">
    <property type="component" value="Unassembled WGS sequence"/>
</dbReference>
<dbReference type="InterPro" id="IPR027417">
    <property type="entry name" value="P-loop_NTPase"/>
</dbReference>
<keyword evidence="12" id="KW-1185">Reference proteome</keyword>
<dbReference type="RefSeq" id="WP_309727656.1">
    <property type="nucleotide sequence ID" value="NZ_JAVDQA010000003.1"/>
</dbReference>
<feature type="domain" description="ABC transporter" evidence="10">
    <location>
        <begin position="10"/>
        <end position="246"/>
    </location>
</feature>
<dbReference type="GO" id="GO:0005524">
    <property type="term" value="F:ATP binding"/>
    <property type="evidence" value="ECO:0007669"/>
    <property type="project" value="UniProtKB-KW"/>
</dbReference>
<protein>
    <submittedName>
        <fullName evidence="11">Iron complex transport system ATP-binding protein</fullName>
    </submittedName>
</protein>
<evidence type="ECO:0000256" key="2">
    <source>
        <dbReference type="ARBA" id="ARBA00022448"/>
    </source>
</evidence>
<keyword evidence="8" id="KW-0406">Ion transport</keyword>
<evidence type="ECO:0000256" key="1">
    <source>
        <dbReference type="ARBA" id="ARBA00004202"/>
    </source>
</evidence>
<dbReference type="InterPro" id="IPR003439">
    <property type="entry name" value="ABC_transporter-like_ATP-bd"/>
</dbReference>
<keyword evidence="4" id="KW-0410">Iron transport</keyword>
<organism evidence="11 12">
    <name type="scientific">Mesonia maritima</name>
    <dbReference type="NCBI Taxonomy" id="1793873"/>
    <lineage>
        <taxon>Bacteria</taxon>
        <taxon>Pseudomonadati</taxon>
        <taxon>Bacteroidota</taxon>
        <taxon>Flavobacteriia</taxon>
        <taxon>Flavobacteriales</taxon>
        <taxon>Flavobacteriaceae</taxon>
        <taxon>Mesonia</taxon>
    </lineage>
</organism>
<evidence type="ECO:0000256" key="7">
    <source>
        <dbReference type="ARBA" id="ARBA00023004"/>
    </source>
</evidence>
<dbReference type="InterPro" id="IPR051535">
    <property type="entry name" value="Siderophore_ABC-ATPase"/>
</dbReference>
<keyword evidence="6 11" id="KW-0067">ATP-binding</keyword>
<reference evidence="11 12" key="1">
    <citation type="submission" date="2023-07" db="EMBL/GenBank/DDBJ databases">
        <title>Genomic Encyclopedia of Type Strains, Phase IV (KMG-IV): sequencing the most valuable type-strain genomes for metagenomic binning, comparative biology and taxonomic classification.</title>
        <authorList>
            <person name="Goeker M."/>
        </authorList>
    </citation>
    <scope>NUCLEOTIDE SEQUENCE [LARGE SCALE GENOMIC DNA]</scope>
    <source>
        <strain evidence="11 12">DSM 102814</strain>
    </source>
</reference>
<sequence length="259" mass="28638">MNNSALNTKLSTKNLSIGYADKTVASGINLDIKSGELIAVIGTNGSGKSTLLKTIIGELEAKTGEVFLEDEKIQQFSAKSIAEKISIVLTETHFSKNLSVEELVALGRHPYTNWLGILTEDDKKAIKNALALIDLTDKTKRKCSSLSDGQLQKVMLARALAQDTSLIILDEPTTHLDLYHKVFVLKLLKQLTEETQKAIVFASHEINLALQLCDQIILVNKGEVIQETPEKLIEDGHLEKLFPKNLIQFDAETKNFKVV</sequence>
<name>A0ABU1K559_9FLAO</name>
<dbReference type="InterPro" id="IPR003593">
    <property type="entry name" value="AAA+_ATPase"/>
</dbReference>
<dbReference type="SUPFAM" id="SSF52540">
    <property type="entry name" value="P-loop containing nucleoside triphosphate hydrolases"/>
    <property type="match status" value="1"/>
</dbReference>
<dbReference type="PROSITE" id="PS50893">
    <property type="entry name" value="ABC_TRANSPORTER_2"/>
    <property type="match status" value="1"/>
</dbReference>
<dbReference type="Gene3D" id="3.40.50.300">
    <property type="entry name" value="P-loop containing nucleotide triphosphate hydrolases"/>
    <property type="match status" value="1"/>
</dbReference>
<dbReference type="SMART" id="SM00382">
    <property type="entry name" value="AAA"/>
    <property type="match status" value="1"/>
</dbReference>
<dbReference type="PANTHER" id="PTHR42771:SF4">
    <property type="entry name" value="IRON(3+)-HYDROXAMATE IMPORT ATP-BINDING PROTEIN FHUC"/>
    <property type="match status" value="1"/>
</dbReference>
<keyword evidence="7" id="KW-0408">Iron</keyword>
<evidence type="ECO:0000256" key="3">
    <source>
        <dbReference type="ARBA" id="ARBA00022475"/>
    </source>
</evidence>